<keyword evidence="1" id="KW-0812">Transmembrane</keyword>
<protein>
    <submittedName>
        <fullName evidence="2">DUF2975 domain-containing protein</fullName>
    </submittedName>
</protein>
<dbReference type="InterPro" id="IPR021354">
    <property type="entry name" value="DUF2975"/>
</dbReference>
<evidence type="ECO:0000313" key="3">
    <source>
        <dbReference type="Proteomes" id="UP001595792"/>
    </source>
</evidence>
<keyword evidence="3" id="KW-1185">Reference proteome</keyword>
<name>A0ABV8NFU1_9SPHI</name>
<dbReference type="Proteomes" id="UP001595792">
    <property type="component" value="Unassembled WGS sequence"/>
</dbReference>
<sequence>MKNSRSLTFYKFLIDSSWYLGIAVCCIWAILCFISIVSEDKIIGTDLVEFELKLKTPHPNITSIGETYNFTAGKQPKLIATLSDFNSSKLISPFALTYFAFIIVGLIFSFYQLEQMKDLINDVIKGNIFITENVGRLKRFGIVELLYIPISIVYYYSTYFIFQHSTNFNHDLSVSMDGRELSQLLVHGLEYLIFAGIFALGLKLKQENDLTI</sequence>
<feature type="transmembrane region" description="Helical" evidence="1">
    <location>
        <begin position="182"/>
        <end position="202"/>
    </location>
</feature>
<comment type="caution">
    <text evidence="2">The sequence shown here is derived from an EMBL/GenBank/DDBJ whole genome shotgun (WGS) entry which is preliminary data.</text>
</comment>
<evidence type="ECO:0000256" key="1">
    <source>
        <dbReference type="SAM" id="Phobius"/>
    </source>
</evidence>
<organism evidence="2 3">
    <name type="scientific">Pedobacter jamesrossensis</name>
    <dbReference type="NCBI Taxonomy" id="1908238"/>
    <lineage>
        <taxon>Bacteria</taxon>
        <taxon>Pseudomonadati</taxon>
        <taxon>Bacteroidota</taxon>
        <taxon>Sphingobacteriia</taxon>
        <taxon>Sphingobacteriales</taxon>
        <taxon>Sphingobacteriaceae</taxon>
        <taxon>Pedobacter</taxon>
    </lineage>
</organism>
<accession>A0ABV8NFU1</accession>
<dbReference type="EMBL" id="JBHSBY010000022">
    <property type="protein sequence ID" value="MFC4195829.1"/>
    <property type="molecule type" value="Genomic_DNA"/>
</dbReference>
<evidence type="ECO:0000313" key="2">
    <source>
        <dbReference type="EMBL" id="MFC4195829.1"/>
    </source>
</evidence>
<feature type="transmembrane region" description="Helical" evidence="1">
    <location>
        <begin position="145"/>
        <end position="162"/>
    </location>
</feature>
<keyword evidence="1" id="KW-0472">Membrane</keyword>
<proteinExistence type="predicted"/>
<reference evidence="3" key="1">
    <citation type="journal article" date="2019" name="Int. J. Syst. Evol. Microbiol.">
        <title>The Global Catalogue of Microorganisms (GCM) 10K type strain sequencing project: providing services to taxonomists for standard genome sequencing and annotation.</title>
        <authorList>
            <consortium name="The Broad Institute Genomics Platform"/>
            <consortium name="The Broad Institute Genome Sequencing Center for Infectious Disease"/>
            <person name="Wu L."/>
            <person name="Ma J."/>
        </authorList>
    </citation>
    <scope>NUCLEOTIDE SEQUENCE [LARGE SCALE GENOMIC DNA]</scope>
    <source>
        <strain evidence="3">CCM 8689</strain>
    </source>
</reference>
<dbReference type="Pfam" id="PF11188">
    <property type="entry name" value="DUF2975"/>
    <property type="match status" value="1"/>
</dbReference>
<gene>
    <name evidence="2" type="ORF">ACFOUY_03875</name>
</gene>
<feature type="transmembrane region" description="Helical" evidence="1">
    <location>
        <begin position="90"/>
        <end position="111"/>
    </location>
</feature>
<feature type="transmembrane region" description="Helical" evidence="1">
    <location>
        <begin position="12"/>
        <end position="37"/>
    </location>
</feature>
<keyword evidence="1" id="KW-1133">Transmembrane helix</keyword>
<dbReference type="RefSeq" id="WP_378959145.1">
    <property type="nucleotide sequence ID" value="NZ_JBHRXC010000001.1"/>
</dbReference>